<evidence type="ECO:0000259" key="6">
    <source>
        <dbReference type="SMART" id="SM00479"/>
    </source>
</evidence>
<protein>
    <submittedName>
        <fullName evidence="7">Oligoribonuclease</fullName>
    </submittedName>
</protein>
<keyword evidence="3" id="KW-0378">Hydrolase</keyword>
<dbReference type="CDD" id="cd06135">
    <property type="entry name" value="Orn"/>
    <property type="match status" value="1"/>
</dbReference>
<feature type="domain" description="Exonuclease" evidence="6">
    <location>
        <begin position="28"/>
        <end position="202"/>
    </location>
</feature>
<sequence length="269" mass="29748">MLNAPAVHPAAPANQNQPLGPYDSWKSPIVWIDLETTGIDVFGDTILEIAVIITDKYLRKAHAGIHYVIKTDEETLEKMVPDCVEMHTKSGLYQECLQSTYTKDFVYSKVLSYIKKYVPLAHRAVIGGSSVQFDKIFLLREMPEIVKHLKYQVLDVSSIMYEARAIFPEDVQPRKPLGKHRALADIENSIAQLKWYRAHLYKTPDEARASVEAARGATRTAPLQATASLPTPPPEQGAAGPSRPINGQGSSRGMQRAPSGGAGHRMAPY</sequence>
<dbReference type="AlphaFoldDB" id="A0A9P3G3Y0"/>
<evidence type="ECO:0000313" key="8">
    <source>
        <dbReference type="Proteomes" id="UP000703269"/>
    </source>
</evidence>
<dbReference type="InterPro" id="IPR036397">
    <property type="entry name" value="RNaseH_sf"/>
</dbReference>
<dbReference type="PANTHER" id="PTHR11046">
    <property type="entry name" value="OLIGORIBONUCLEASE, MITOCHONDRIAL"/>
    <property type="match status" value="1"/>
</dbReference>
<dbReference type="GO" id="GO:0000175">
    <property type="term" value="F:3'-5'-RNA exonuclease activity"/>
    <property type="evidence" value="ECO:0007669"/>
    <property type="project" value="InterPro"/>
</dbReference>
<accession>A0A9P3G3Y0</accession>
<reference evidence="7 8" key="1">
    <citation type="submission" date="2021-08" db="EMBL/GenBank/DDBJ databases">
        <title>Draft Genome Sequence of Phanerochaete sordida strain YK-624.</title>
        <authorList>
            <person name="Mori T."/>
            <person name="Dohra H."/>
            <person name="Suzuki T."/>
            <person name="Kawagishi H."/>
            <person name="Hirai H."/>
        </authorList>
    </citation>
    <scope>NUCLEOTIDE SEQUENCE [LARGE SCALE GENOMIC DNA]</scope>
    <source>
        <strain evidence="7 8">YK-624</strain>
    </source>
</reference>
<dbReference type="InterPro" id="IPR022894">
    <property type="entry name" value="Oligoribonuclease"/>
</dbReference>
<evidence type="ECO:0000256" key="4">
    <source>
        <dbReference type="ARBA" id="ARBA00022839"/>
    </source>
</evidence>
<evidence type="ECO:0000256" key="5">
    <source>
        <dbReference type="SAM" id="MobiDB-lite"/>
    </source>
</evidence>
<comment type="similarity">
    <text evidence="1">Belongs to the oligoribonuclease family.</text>
</comment>
<dbReference type="InterPro" id="IPR012337">
    <property type="entry name" value="RNaseH-like_sf"/>
</dbReference>
<keyword evidence="2" id="KW-0540">Nuclease</keyword>
<evidence type="ECO:0000256" key="3">
    <source>
        <dbReference type="ARBA" id="ARBA00022801"/>
    </source>
</evidence>
<dbReference type="SMART" id="SM00479">
    <property type="entry name" value="EXOIII"/>
    <property type="match status" value="1"/>
</dbReference>
<proteinExistence type="inferred from homology"/>
<dbReference type="GO" id="GO:0003676">
    <property type="term" value="F:nucleic acid binding"/>
    <property type="evidence" value="ECO:0007669"/>
    <property type="project" value="InterPro"/>
</dbReference>
<feature type="region of interest" description="Disordered" evidence="5">
    <location>
        <begin position="211"/>
        <end position="269"/>
    </location>
</feature>
<dbReference type="SUPFAM" id="SSF53098">
    <property type="entry name" value="Ribonuclease H-like"/>
    <property type="match status" value="1"/>
</dbReference>
<gene>
    <name evidence="7" type="ORF">PsYK624_038640</name>
</gene>
<comment type="caution">
    <text evidence="7">The sequence shown here is derived from an EMBL/GenBank/DDBJ whole genome shotgun (WGS) entry which is preliminary data.</text>
</comment>
<evidence type="ECO:0000313" key="7">
    <source>
        <dbReference type="EMBL" id="GJE87781.1"/>
    </source>
</evidence>
<keyword evidence="4" id="KW-0269">Exonuclease</keyword>
<dbReference type="Gene3D" id="3.30.420.10">
    <property type="entry name" value="Ribonuclease H-like superfamily/Ribonuclease H"/>
    <property type="match status" value="1"/>
</dbReference>
<dbReference type="PANTHER" id="PTHR11046:SF0">
    <property type="entry name" value="OLIGORIBONUCLEASE, MITOCHONDRIAL"/>
    <property type="match status" value="1"/>
</dbReference>
<dbReference type="NCBIfam" id="NF003765">
    <property type="entry name" value="PRK05359.1"/>
    <property type="match status" value="1"/>
</dbReference>
<evidence type="ECO:0000256" key="2">
    <source>
        <dbReference type="ARBA" id="ARBA00022722"/>
    </source>
</evidence>
<keyword evidence="8" id="KW-1185">Reference proteome</keyword>
<dbReference type="OrthoDB" id="270189at2759"/>
<dbReference type="EMBL" id="BPQB01000007">
    <property type="protein sequence ID" value="GJE87781.1"/>
    <property type="molecule type" value="Genomic_DNA"/>
</dbReference>
<dbReference type="Pfam" id="PF00929">
    <property type="entry name" value="RNase_T"/>
    <property type="match status" value="1"/>
</dbReference>
<dbReference type="Proteomes" id="UP000703269">
    <property type="component" value="Unassembled WGS sequence"/>
</dbReference>
<dbReference type="GO" id="GO:0005739">
    <property type="term" value="C:mitochondrion"/>
    <property type="evidence" value="ECO:0007669"/>
    <property type="project" value="TreeGrafter"/>
</dbReference>
<name>A0A9P3G3Y0_9APHY</name>
<evidence type="ECO:0000256" key="1">
    <source>
        <dbReference type="ARBA" id="ARBA00009921"/>
    </source>
</evidence>
<dbReference type="InterPro" id="IPR013520">
    <property type="entry name" value="Ribonucl_H"/>
</dbReference>
<organism evidence="7 8">
    <name type="scientific">Phanerochaete sordida</name>
    <dbReference type="NCBI Taxonomy" id="48140"/>
    <lineage>
        <taxon>Eukaryota</taxon>
        <taxon>Fungi</taxon>
        <taxon>Dikarya</taxon>
        <taxon>Basidiomycota</taxon>
        <taxon>Agaricomycotina</taxon>
        <taxon>Agaricomycetes</taxon>
        <taxon>Polyporales</taxon>
        <taxon>Phanerochaetaceae</taxon>
        <taxon>Phanerochaete</taxon>
    </lineage>
</organism>